<dbReference type="InterPro" id="IPR051092">
    <property type="entry name" value="FYVE_RhoGEF_PH"/>
</dbReference>
<dbReference type="PROSITE" id="PS50010">
    <property type="entry name" value="DH_2"/>
    <property type="match status" value="1"/>
</dbReference>
<feature type="compositionally biased region" description="Basic and acidic residues" evidence="1">
    <location>
        <begin position="582"/>
        <end position="593"/>
    </location>
</feature>
<dbReference type="Gene3D" id="1.20.900.10">
    <property type="entry name" value="Dbl homology (DH) domain"/>
    <property type="match status" value="1"/>
</dbReference>
<dbReference type="EMBL" id="JACAZH010000008">
    <property type="protein sequence ID" value="KAF7361401.1"/>
    <property type="molecule type" value="Genomic_DNA"/>
</dbReference>
<comment type="caution">
    <text evidence="3">The sequence shown here is derived from an EMBL/GenBank/DDBJ whole genome shotgun (WGS) entry which is preliminary data.</text>
</comment>
<feature type="domain" description="DH" evidence="2">
    <location>
        <begin position="788"/>
        <end position="938"/>
    </location>
</feature>
<dbReference type="InterPro" id="IPR035899">
    <property type="entry name" value="DBL_dom_sf"/>
</dbReference>
<dbReference type="AlphaFoldDB" id="A0A8H6YNB9"/>
<evidence type="ECO:0000313" key="4">
    <source>
        <dbReference type="Proteomes" id="UP000623467"/>
    </source>
</evidence>
<proteinExistence type="predicted"/>
<sequence>MPLARSNTSARSKSRSPLPQSPRPPTFLPPSHYAEAGGLSPRPLARNDSLTSSPDSHSQRHAKSESRRGSVFMPISSNSDSSFEFCQKSKPAENKRFSISSKSASKNTSKRESHMTNLPFVEAQLLPSLRDTIDRMTRPPSRPFVPPSPPEPDVDTSEPSPEYIPAAQVPDDPASCFTEAPSSTPKPLKSALRAPTPKLQLRSPRPPAPDAPSLSTGGYSNDPASSRGFTSATSTSSRLPSGSALVSSALKNNRSDTLTSIRTRPRSRTDPGAPLDLHTSGIATPILKSKSSGAKGSAVSNIPRPRANSGMRSVSSTPRPQPSDPAADDSSSDLEFRYELEGRNRRSLRVVNGVLSSESESEADTRAPVGLGLGLASPYTSQPFASKLRARFSRNPSDGQLAVDEAAERRRKELIGLVKGLDQLGSQLQGHRQPEANDGQSQNSDHDCGVAVSGSGRLDFGAATSHGEPPQFLVSSSSGKDGIAGAARYPPAPPRPAKDQDKKERKIPSRSPVIRQPPPPTLQVEEETDVMPSVLRRHSVYHSALPRPRKSAAFGPSPPESLYEEPDDQESHVQHSPATYLHAHDRLQPRYQRHSDDLANSDTAMLALHSRLAAAREREALGIPPSASDAGCVEGYPRHGERLSYMDSGSSLARVGMAQWEDGDGRGGGGGDLSFGAEKLFRTLSGRTVDDDVLKGLKREVVRPTSIAFSQSSSASSVYDDDDDNGGRSSEPVGKPWGSEAHAEEEEGTDEKEKKISGEEVTEDAWRSSVSPATYIAIADRCGALEIHRQEIIYDLCVTEESFVSRLTTTINLFILPLRMQDSKCYISGVPAEIARLFDWLEDILNLHTRLLSALRRVREAQHPVVERIAEAIRVSFVKRLEVYQPYLARLVAVAETIARLVAETTNDFGEFVRIQESAEECRGWSLESLLVDPVTRLGEKLHEYTPKAHGDYVPTLALVHSTEIVIKVMTEVKVREDEYDLVKGMSRRIKGLSSSVSLAKRGRRLLCQGQLLRVGADPCVAESTQLPTTKSPPVNNRRNSRPRAITPAQKLVEAVHEWDQRRERSGSNASTSTAATSYSRTVVYRIFGAS</sequence>
<dbReference type="GO" id="GO:0005737">
    <property type="term" value="C:cytoplasm"/>
    <property type="evidence" value="ECO:0007669"/>
    <property type="project" value="TreeGrafter"/>
</dbReference>
<feature type="compositionally biased region" description="Polar residues" evidence="1">
    <location>
        <begin position="215"/>
        <end position="262"/>
    </location>
</feature>
<accession>A0A8H6YNB9</accession>
<dbReference type="SUPFAM" id="SSF48065">
    <property type="entry name" value="DBL homology domain (DH-domain)"/>
    <property type="match status" value="1"/>
</dbReference>
<dbReference type="Pfam" id="PF00621">
    <property type="entry name" value="RhoGEF"/>
    <property type="match status" value="1"/>
</dbReference>
<feature type="region of interest" description="Disordered" evidence="1">
    <location>
        <begin position="712"/>
        <end position="765"/>
    </location>
</feature>
<dbReference type="PANTHER" id="PTHR12673:SF159">
    <property type="entry name" value="LD03170P"/>
    <property type="match status" value="1"/>
</dbReference>
<feature type="compositionally biased region" description="Low complexity" evidence="1">
    <location>
        <begin position="288"/>
        <end position="298"/>
    </location>
</feature>
<name>A0A8H6YNB9_9AGAR</name>
<keyword evidence="4" id="KW-1185">Reference proteome</keyword>
<feature type="compositionally biased region" description="Low complexity" evidence="1">
    <location>
        <begin position="97"/>
        <end position="107"/>
    </location>
</feature>
<protein>
    <submittedName>
        <fullName evidence="3">DH domain-containing protein</fullName>
    </submittedName>
</protein>
<feature type="compositionally biased region" description="Polar residues" evidence="1">
    <location>
        <begin position="75"/>
        <end position="84"/>
    </location>
</feature>
<evidence type="ECO:0000259" key="2">
    <source>
        <dbReference type="PROSITE" id="PS50010"/>
    </source>
</evidence>
<feature type="compositionally biased region" description="Polar residues" evidence="1">
    <location>
        <begin position="1"/>
        <end position="10"/>
    </location>
</feature>
<feature type="compositionally biased region" description="Basic and acidic residues" evidence="1">
    <location>
        <begin position="496"/>
        <end position="507"/>
    </location>
</feature>
<gene>
    <name evidence="3" type="ORF">MSAN_01173200</name>
</gene>
<dbReference type="Proteomes" id="UP000623467">
    <property type="component" value="Unassembled WGS sequence"/>
</dbReference>
<feature type="compositionally biased region" description="Pro residues" evidence="1">
    <location>
        <begin position="19"/>
        <end position="28"/>
    </location>
</feature>
<dbReference type="OrthoDB" id="1716625at2759"/>
<feature type="compositionally biased region" description="Pro residues" evidence="1">
    <location>
        <begin position="140"/>
        <end position="151"/>
    </location>
</feature>
<feature type="region of interest" description="Disordered" evidence="1">
    <location>
        <begin position="1"/>
        <end position="333"/>
    </location>
</feature>
<reference evidence="3" key="1">
    <citation type="submission" date="2020-05" db="EMBL/GenBank/DDBJ databases">
        <title>Mycena genomes resolve the evolution of fungal bioluminescence.</title>
        <authorList>
            <person name="Tsai I.J."/>
        </authorList>
    </citation>
    <scope>NUCLEOTIDE SEQUENCE</scope>
    <source>
        <strain evidence="3">160909Yilan</strain>
    </source>
</reference>
<evidence type="ECO:0000256" key="1">
    <source>
        <dbReference type="SAM" id="MobiDB-lite"/>
    </source>
</evidence>
<dbReference type="PANTHER" id="PTHR12673">
    <property type="entry name" value="FACIOGENITAL DYSPLASIA PROTEIN"/>
    <property type="match status" value="1"/>
</dbReference>
<organism evidence="3 4">
    <name type="scientific">Mycena sanguinolenta</name>
    <dbReference type="NCBI Taxonomy" id="230812"/>
    <lineage>
        <taxon>Eukaryota</taxon>
        <taxon>Fungi</taxon>
        <taxon>Dikarya</taxon>
        <taxon>Basidiomycota</taxon>
        <taxon>Agaricomycotina</taxon>
        <taxon>Agaricomycetes</taxon>
        <taxon>Agaricomycetidae</taxon>
        <taxon>Agaricales</taxon>
        <taxon>Marasmiineae</taxon>
        <taxon>Mycenaceae</taxon>
        <taxon>Mycena</taxon>
    </lineage>
</organism>
<evidence type="ECO:0000313" key="3">
    <source>
        <dbReference type="EMBL" id="KAF7361401.1"/>
    </source>
</evidence>
<feature type="region of interest" description="Disordered" evidence="1">
    <location>
        <begin position="425"/>
        <end position="593"/>
    </location>
</feature>
<dbReference type="GO" id="GO:0005085">
    <property type="term" value="F:guanyl-nucleotide exchange factor activity"/>
    <property type="evidence" value="ECO:0007669"/>
    <property type="project" value="InterPro"/>
</dbReference>
<dbReference type="SMART" id="SM00325">
    <property type="entry name" value="RhoGEF"/>
    <property type="match status" value="1"/>
</dbReference>
<dbReference type="InterPro" id="IPR000219">
    <property type="entry name" value="DH_dom"/>
</dbReference>